<gene>
    <name evidence="1" type="ORF">IHE45_15G106100</name>
</gene>
<dbReference type="Proteomes" id="UP000827976">
    <property type="component" value="Chromosome 15"/>
</dbReference>
<comment type="caution">
    <text evidence="1">The sequence shown here is derived from an EMBL/GenBank/DDBJ whole genome shotgun (WGS) entry which is preliminary data.</text>
</comment>
<reference evidence="2" key="1">
    <citation type="journal article" date="2022" name="Nat. Commun.">
        <title>Chromosome evolution and the genetic basis of agronomically important traits in greater yam.</title>
        <authorList>
            <person name="Bredeson J.V."/>
            <person name="Lyons J.B."/>
            <person name="Oniyinde I.O."/>
            <person name="Okereke N.R."/>
            <person name="Kolade O."/>
            <person name="Nnabue I."/>
            <person name="Nwadili C.O."/>
            <person name="Hribova E."/>
            <person name="Parker M."/>
            <person name="Nwogha J."/>
            <person name="Shu S."/>
            <person name="Carlson J."/>
            <person name="Kariba R."/>
            <person name="Muthemba S."/>
            <person name="Knop K."/>
            <person name="Barton G.J."/>
            <person name="Sherwood A.V."/>
            <person name="Lopez-Montes A."/>
            <person name="Asiedu R."/>
            <person name="Jamnadass R."/>
            <person name="Muchugi A."/>
            <person name="Goodstein D."/>
            <person name="Egesi C.N."/>
            <person name="Featherston J."/>
            <person name="Asfaw A."/>
            <person name="Simpson G.G."/>
            <person name="Dolezel J."/>
            <person name="Hendre P.S."/>
            <person name="Van Deynze A."/>
            <person name="Kumar P.L."/>
            <person name="Obidiegwu J.E."/>
            <person name="Bhattacharjee R."/>
            <person name="Rokhsar D.S."/>
        </authorList>
    </citation>
    <scope>NUCLEOTIDE SEQUENCE [LARGE SCALE GENOMIC DNA]</scope>
    <source>
        <strain evidence="2">cv. TDa95/00328</strain>
    </source>
</reference>
<name>A0ACB7UNH2_DIOAL</name>
<protein>
    <submittedName>
        <fullName evidence="1">Casparian strip membrane protein</fullName>
    </submittedName>
</protein>
<proteinExistence type="predicted"/>
<accession>A0ACB7UNH2</accession>
<keyword evidence="2" id="KW-1185">Reference proteome</keyword>
<evidence type="ECO:0000313" key="1">
    <source>
        <dbReference type="EMBL" id="KAH7662060.1"/>
    </source>
</evidence>
<dbReference type="EMBL" id="CM037025">
    <property type="protein sequence ID" value="KAH7662060.1"/>
    <property type="molecule type" value="Genomic_DNA"/>
</dbReference>
<sequence length="183" mass="20933">MERMKMRETENQLHAMKYVDFSLRFLVIPLTAASCWVMVRNKQYSDGYGKVEFSNLSGFKYLVCINGISAVYAFVSFALSIFKCFTKDWILYLFDQVVAYLMVTSMAAVVELVYLANEGDAKVSWSSACNYYEKFCNRAQVSLALHVMAMVCFLILSLISAYKTFSKFDVPSYPSKEIGEQED</sequence>
<evidence type="ECO:0000313" key="2">
    <source>
        <dbReference type="Proteomes" id="UP000827976"/>
    </source>
</evidence>
<organism evidence="1 2">
    <name type="scientific">Dioscorea alata</name>
    <name type="common">Purple yam</name>
    <dbReference type="NCBI Taxonomy" id="55571"/>
    <lineage>
        <taxon>Eukaryota</taxon>
        <taxon>Viridiplantae</taxon>
        <taxon>Streptophyta</taxon>
        <taxon>Embryophyta</taxon>
        <taxon>Tracheophyta</taxon>
        <taxon>Spermatophyta</taxon>
        <taxon>Magnoliopsida</taxon>
        <taxon>Liliopsida</taxon>
        <taxon>Dioscoreales</taxon>
        <taxon>Dioscoreaceae</taxon>
        <taxon>Dioscorea</taxon>
    </lineage>
</organism>